<keyword evidence="1 7" id="KW-0812">Transmembrane</keyword>
<dbReference type="InterPro" id="IPR045119">
    <property type="entry name" value="SUN1-5"/>
</dbReference>
<feature type="compositionally biased region" description="Polar residues" evidence="6">
    <location>
        <begin position="77"/>
        <end position="86"/>
    </location>
</feature>
<keyword evidence="10" id="KW-1185">Reference proteome</keyword>
<proteinExistence type="predicted"/>
<dbReference type="AlphaFoldDB" id="A0A7J6B7J2"/>
<evidence type="ECO:0000256" key="3">
    <source>
        <dbReference type="ARBA" id="ARBA00023054"/>
    </source>
</evidence>
<dbReference type="Proteomes" id="UP000593565">
    <property type="component" value="Unassembled WGS sequence"/>
</dbReference>
<organism evidence="9 10">
    <name type="scientific">Ameiurus melas</name>
    <name type="common">Black bullhead</name>
    <name type="synonym">Silurus melas</name>
    <dbReference type="NCBI Taxonomy" id="219545"/>
    <lineage>
        <taxon>Eukaryota</taxon>
        <taxon>Metazoa</taxon>
        <taxon>Chordata</taxon>
        <taxon>Craniata</taxon>
        <taxon>Vertebrata</taxon>
        <taxon>Euteleostomi</taxon>
        <taxon>Actinopterygii</taxon>
        <taxon>Neopterygii</taxon>
        <taxon>Teleostei</taxon>
        <taxon>Ostariophysi</taxon>
        <taxon>Siluriformes</taxon>
        <taxon>Ictaluridae</taxon>
        <taxon>Ameiurus</taxon>
    </lineage>
</organism>
<evidence type="ECO:0000256" key="5">
    <source>
        <dbReference type="ARBA" id="ARBA00037816"/>
    </source>
</evidence>
<keyword evidence="3" id="KW-0175">Coiled coil</keyword>
<evidence type="ECO:0000256" key="1">
    <source>
        <dbReference type="ARBA" id="ARBA00022692"/>
    </source>
</evidence>
<feature type="domain" description="SUN" evidence="8">
    <location>
        <begin position="175"/>
        <end position="347"/>
    </location>
</feature>
<dbReference type="Pfam" id="PF07738">
    <property type="entry name" value="Sad1_UNC"/>
    <property type="match status" value="1"/>
</dbReference>
<evidence type="ECO:0000256" key="6">
    <source>
        <dbReference type="SAM" id="MobiDB-lite"/>
    </source>
</evidence>
<evidence type="ECO:0000259" key="8">
    <source>
        <dbReference type="PROSITE" id="PS51469"/>
    </source>
</evidence>
<evidence type="ECO:0000313" key="10">
    <source>
        <dbReference type="Proteomes" id="UP000593565"/>
    </source>
</evidence>
<gene>
    <name evidence="9" type="ORF">AMELA_G00032110</name>
</gene>
<dbReference type="PROSITE" id="PS51469">
    <property type="entry name" value="SUN"/>
    <property type="match status" value="1"/>
</dbReference>
<dbReference type="InterPro" id="IPR012919">
    <property type="entry name" value="SUN_dom"/>
</dbReference>
<accession>A0A7J6B7J2</accession>
<evidence type="ECO:0000256" key="7">
    <source>
        <dbReference type="SAM" id="Phobius"/>
    </source>
</evidence>
<evidence type="ECO:0000256" key="2">
    <source>
        <dbReference type="ARBA" id="ARBA00022989"/>
    </source>
</evidence>
<feature type="region of interest" description="Disordered" evidence="6">
    <location>
        <begin position="72"/>
        <end position="103"/>
    </location>
</feature>
<comment type="subcellular location">
    <subcellularLocation>
        <location evidence="5">Nucleus inner membrane</location>
        <topology evidence="5">Single-pass type II membrane protein</topology>
    </subcellularLocation>
</comment>
<dbReference type="PANTHER" id="PTHR12911:SF22">
    <property type="entry name" value="SUN DOMAIN-CONTAINING PROTEIN 2"/>
    <property type="match status" value="1"/>
</dbReference>
<reference evidence="9 10" key="1">
    <citation type="submission" date="2020-02" db="EMBL/GenBank/DDBJ databases">
        <title>A chromosome-scale genome assembly of the black bullhead catfish (Ameiurus melas).</title>
        <authorList>
            <person name="Wen M."/>
            <person name="Zham M."/>
            <person name="Cabau C."/>
            <person name="Klopp C."/>
            <person name="Donnadieu C."/>
            <person name="Roques C."/>
            <person name="Bouchez O."/>
            <person name="Lampietro C."/>
            <person name="Jouanno E."/>
            <person name="Herpin A."/>
            <person name="Louis A."/>
            <person name="Berthelot C."/>
            <person name="Parey E."/>
            <person name="Roest-Crollius H."/>
            <person name="Braasch I."/>
            <person name="Postlethwait J."/>
            <person name="Robinson-Rechavi M."/>
            <person name="Echchiki A."/>
            <person name="Begum T."/>
            <person name="Montfort J."/>
            <person name="Schartl M."/>
            <person name="Bobe J."/>
            <person name="Guiguen Y."/>
        </authorList>
    </citation>
    <scope>NUCLEOTIDE SEQUENCE [LARGE SCALE GENOMIC DNA]</scope>
    <source>
        <strain evidence="9">M_S1</strain>
        <tissue evidence="9">Blood</tissue>
    </source>
</reference>
<keyword evidence="2 7" id="KW-1133">Transmembrane helix</keyword>
<dbReference type="Gene3D" id="2.60.120.260">
    <property type="entry name" value="Galactose-binding domain-like"/>
    <property type="match status" value="1"/>
</dbReference>
<dbReference type="GO" id="GO:0005637">
    <property type="term" value="C:nuclear inner membrane"/>
    <property type="evidence" value="ECO:0007669"/>
    <property type="project" value="UniProtKB-SubCell"/>
</dbReference>
<name>A0A7J6B7J2_AMEME</name>
<dbReference type="PANTHER" id="PTHR12911">
    <property type="entry name" value="SAD1/UNC-84-LIKE PROTEIN-RELATED"/>
    <property type="match status" value="1"/>
</dbReference>
<dbReference type="EMBL" id="JAAGNN010000003">
    <property type="protein sequence ID" value="KAF4091002.1"/>
    <property type="molecule type" value="Genomic_DNA"/>
</dbReference>
<comment type="caution">
    <text evidence="9">The sequence shown here is derived from an EMBL/GenBank/DDBJ whole genome shotgun (WGS) entry which is preliminary data.</text>
</comment>
<dbReference type="GO" id="GO:0043495">
    <property type="term" value="F:protein-membrane adaptor activity"/>
    <property type="evidence" value="ECO:0007669"/>
    <property type="project" value="TreeGrafter"/>
</dbReference>
<keyword evidence="4 7" id="KW-0472">Membrane</keyword>
<sequence length="349" mass="40317">MGSDRTCYSWFGIEKQQFKRQDKEMFRRSPGLISNGYSHPNRQISYEEHPIRRRNRTVSELSAQDYETLEARPVLTPEQQIGQHTPASEGHRSPPPPAPVQEAEEPPVFTHLTVEIATLLIYYLYVYLLLAVLFTMLCNVFHMSGKLCENHTLTQVIQKQTLSRKELEKIIRRALRTIDTGMTDYALESLGSTVIINSETHKPRYCSQFDFSIWCKKYGPETVLQPDIFPGKCWGFKGYKGHLVIALPHPVLITHVTMEHLPKLFSPPRHRKSATKDFAVYGIVNETKTAKLLGKFTYDQNGEPIQTFNIWGSPSKKYGIVSLRILSNWGHPEYTCVYRFRVHSQTRTW</sequence>
<feature type="transmembrane region" description="Helical" evidence="7">
    <location>
        <begin position="120"/>
        <end position="141"/>
    </location>
</feature>
<dbReference type="FunFam" id="2.60.120.260:FF:000009">
    <property type="entry name" value="SUN domain-containing protein 1 isoform X1"/>
    <property type="match status" value="1"/>
</dbReference>
<dbReference type="GO" id="GO:0034993">
    <property type="term" value="C:meiotic nuclear membrane microtubule tethering complex"/>
    <property type="evidence" value="ECO:0007669"/>
    <property type="project" value="TreeGrafter"/>
</dbReference>
<protein>
    <recommendedName>
        <fullName evidence="8">SUN domain-containing protein</fullName>
    </recommendedName>
</protein>
<evidence type="ECO:0000313" key="9">
    <source>
        <dbReference type="EMBL" id="KAF4091002.1"/>
    </source>
</evidence>
<evidence type="ECO:0000256" key="4">
    <source>
        <dbReference type="ARBA" id="ARBA00023136"/>
    </source>
</evidence>